<dbReference type="InterPro" id="IPR050438">
    <property type="entry name" value="LMW_PTPase"/>
</dbReference>
<dbReference type="GO" id="GO:0004725">
    <property type="term" value="F:protein tyrosine phosphatase activity"/>
    <property type="evidence" value="ECO:0007669"/>
    <property type="project" value="UniProtKB-EC"/>
</dbReference>
<evidence type="ECO:0000256" key="5">
    <source>
        <dbReference type="ARBA" id="ARBA00051722"/>
    </source>
</evidence>
<evidence type="ECO:0000256" key="6">
    <source>
        <dbReference type="PIRSR" id="PIRSR617867-1"/>
    </source>
</evidence>
<feature type="domain" description="Phosphotyrosine protein phosphatase I" evidence="7">
    <location>
        <begin position="2"/>
        <end position="149"/>
    </location>
</feature>
<evidence type="ECO:0000256" key="4">
    <source>
        <dbReference type="ARBA" id="ARBA00022912"/>
    </source>
</evidence>
<dbReference type="InterPro" id="IPR023485">
    <property type="entry name" value="Ptyr_pPase"/>
</dbReference>
<dbReference type="OrthoDB" id="9784339at2"/>
<keyword evidence="3" id="KW-0378">Hydrolase</keyword>
<feature type="active site" description="Nucleophile" evidence="6">
    <location>
        <position position="8"/>
    </location>
</feature>
<feature type="active site" evidence="6">
    <location>
        <position position="14"/>
    </location>
</feature>
<dbReference type="EMBL" id="FNEN01000001">
    <property type="protein sequence ID" value="SDI30689.1"/>
    <property type="molecule type" value="Genomic_DNA"/>
</dbReference>
<organism evidence="8 9">
    <name type="scientific">Natribacillus halophilus</name>
    <dbReference type="NCBI Taxonomy" id="549003"/>
    <lineage>
        <taxon>Bacteria</taxon>
        <taxon>Bacillati</taxon>
        <taxon>Bacillota</taxon>
        <taxon>Bacilli</taxon>
        <taxon>Bacillales</taxon>
        <taxon>Bacillaceae</taxon>
        <taxon>Natribacillus</taxon>
    </lineage>
</organism>
<dbReference type="FunFam" id="3.40.50.2300:FF:000113">
    <property type="entry name" value="Low molecular weight protein-tyrosine-phosphatase"/>
    <property type="match status" value="1"/>
</dbReference>
<comment type="catalytic activity">
    <reaction evidence="5">
        <text>O-phospho-L-tyrosyl-[protein] + H2O = L-tyrosyl-[protein] + phosphate</text>
        <dbReference type="Rhea" id="RHEA:10684"/>
        <dbReference type="Rhea" id="RHEA-COMP:10136"/>
        <dbReference type="Rhea" id="RHEA-COMP:20101"/>
        <dbReference type="ChEBI" id="CHEBI:15377"/>
        <dbReference type="ChEBI" id="CHEBI:43474"/>
        <dbReference type="ChEBI" id="CHEBI:46858"/>
        <dbReference type="ChEBI" id="CHEBI:61978"/>
        <dbReference type="EC" id="3.1.3.48"/>
    </reaction>
</comment>
<evidence type="ECO:0000259" key="7">
    <source>
        <dbReference type="SMART" id="SM00226"/>
    </source>
</evidence>
<dbReference type="PRINTS" id="PR00719">
    <property type="entry name" value="LMWPTPASE"/>
</dbReference>
<dbReference type="RefSeq" id="WP_090395709.1">
    <property type="nucleotide sequence ID" value="NZ_FNEN01000001.1"/>
</dbReference>
<dbReference type="InterPro" id="IPR017867">
    <property type="entry name" value="Tyr_phospatase_low_mol_wt"/>
</dbReference>
<evidence type="ECO:0000313" key="8">
    <source>
        <dbReference type="EMBL" id="SDI30689.1"/>
    </source>
</evidence>
<comment type="similarity">
    <text evidence="1">Belongs to the low molecular weight phosphotyrosine protein phosphatase family.</text>
</comment>
<dbReference type="CDD" id="cd16343">
    <property type="entry name" value="LMWPTP"/>
    <property type="match status" value="1"/>
</dbReference>
<reference evidence="8 9" key="1">
    <citation type="submission" date="2016-10" db="EMBL/GenBank/DDBJ databases">
        <authorList>
            <person name="de Groot N.N."/>
        </authorList>
    </citation>
    <scope>NUCLEOTIDE SEQUENCE [LARGE SCALE GENOMIC DNA]</scope>
    <source>
        <strain evidence="8 9">DSM 21771</strain>
    </source>
</reference>
<dbReference type="SUPFAM" id="SSF52788">
    <property type="entry name" value="Phosphotyrosine protein phosphatases I"/>
    <property type="match status" value="1"/>
</dbReference>
<dbReference type="Gene3D" id="3.40.50.2300">
    <property type="match status" value="1"/>
</dbReference>
<feature type="active site" description="Proton donor" evidence="6">
    <location>
        <position position="125"/>
    </location>
</feature>
<keyword evidence="9" id="KW-1185">Reference proteome</keyword>
<dbReference type="PANTHER" id="PTHR11717:SF7">
    <property type="entry name" value="LOW MOLECULAR WEIGHT PHOSPHOTYROSINE PROTEIN PHOSPHATASE"/>
    <property type="match status" value="1"/>
</dbReference>
<dbReference type="EC" id="3.1.3.48" evidence="2"/>
<dbReference type="PANTHER" id="PTHR11717">
    <property type="entry name" value="LOW MOLECULAR WEIGHT PROTEIN TYROSINE PHOSPHATASE"/>
    <property type="match status" value="1"/>
</dbReference>
<gene>
    <name evidence="8" type="ORF">SAMN04488123_101233</name>
</gene>
<dbReference type="InterPro" id="IPR036196">
    <property type="entry name" value="Ptyr_pPase_sf"/>
</dbReference>
<keyword evidence="4" id="KW-0904">Protein phosphatase</keyword>
<evidence type="ECO:0000256" key="3">
    <source>
        <dbReference type="ARBA" id="ARBA00022801"/>
    </source>
</evidence>
<evidence type="ECO:0000313" key="9">
    <source>
        <dbReference type="Proteomes" id="UP000198853"/>
    </source>
</evidence>
<protein>
    <recommendedName>
        <fullName evidence="2">protein-tyrosine-phosphatase</fullName>
        <ecNumber evidence="2">3.1.3.48</ecNumber>
    </recommendedName>
</protein>
<sequence length="155" mass="17308">MVNILFVCLGNICRSPMAEAILRQKVSASGLEEQIHIESAGTGHWHVGNPPHEGTLDILAENDIDSSGMKARQVIEDDLEQFDIVVAMDAENLGHLHTLKKPDQEVEITRLLDYAEDADENDVPDPFFTGNFDEVYAMIDSACNTLLEEVKEEWL</sequence>
<evidence type="ECO:0000256" key="2">
    <source>
        <dbReference type="ARBA" id="ARBA00013064"/>
    </source>
</evidence>
<proteinExistence type="inferred from homology"/>
<dbReference type="AlphaFoldDB" id="A0A1G8JHC6"/>
<dbReference type="Pfam" id="PF01451">
    <property type="entry name" value="LMWPc"/>
    <property type="match status" value="1"/>
</dbReference>
<dbReference type="SMART" id="SM00226">
    <property type="entry name" value="LMWPc"/>
    <property type="match status" value="1"/>
</dbReference>
<accession>A0A1G8JHC6</accession>
<name>A0A1G8JHC6_9BACI</name>
<dbReference type="Proteomes" id="UP000198853">
    <property type="component" value="Unassembled WGS sequence"/>
</dbReference>
<evidence type="ECO:0000256" key="1">
    <source>
        <dbReference type="ARBA" id="ARBA00011063"/>
    </source>
</evidence>